<organism evidence="3 4">
    <name type="scientific">Cymbomonas tetramitiformis</name>
    <dbReference type="NCBI Taxonomy" id="36881"/>
    <lineage>
        <taxon>Eukaryota</taxon>
        <taxon>Viridiplantae</taxon>
        <taxon>Chlorophyta</taxon>
        <taxon>Pyramimonadophyceae</taxon>
        <taxon>Pyramimonadales</taxon>
        <taxon>Pyramimonadaceae</taxon>
        <taxon>Cymbomonas</taxon>
    </lineage>
</organism>
<feature type="region of interest" description="Disordered" evidence="1">
    <location>
        <begin position="44"/>
        <end position="67"/>
    </location>
</feature>
<evidence type="ECO:0000313" key="3">
    <source>
        <dbReference type="EMBL" id="KAK3236950.1"/>
    </source>
</evidence>
<name>A0AAE0ES84_9CHLO</name>
<dbReference type="Proteomes" id="UP001190700">
    <property type="component" value="Unassembled WGS sequence"/>
</dbReference>
<keyword evidence="2" id="KW-1133">Transmembrane helix</keyword>
<comment type="caution">
    <text evidence="3">The sequence shown here is derived from an EMBL/GenBank/DDBJ whole genome shotgun (WGS) entry which is preliminary data.</text>
</comment>
<protein>
    <submittedName>
        <fullName evidence="3">Uncharacterized protein</fullName>
    </submittedName>
</protein>
<evidence type="ECO:0000313" key="4">
    <source>
        <dbReference type="Proteomes" id="UP001190700"/>
    </source>
</evidence>
<sequence length="131" mass="14868">MWVLREHPYLYERLQYVKKAVSSTPLKQVRLVLDKRPQITEEMVEQAAGRTKPKRMTDQYEGDELSSADKRDADAFMQIERPDLYSGSWAGDEYIGGRWNVLTVMMALVGAVTAIGLIFAIATKGVLWGLM</sequence>
<dbReference type="EMBL" id="LGRX02034759">
    <property type="protein sequence ID" value="KAK3236950.1"/>
    <property type="molecule type" value="Genomic_DNA"/>
</dbReference>
<keyword evidence="2" id="KW-0472">Membrane</keyword>
<reference evidence="3 4" key="1">
    <citation type="journal article" date="2015" name="Genome Biol. Evol.">
        <title>Comparative Genomics of a Bacterivorous Green Alga Reveals Evolutionary Causalities and Consequences of Phago-Mixotrophic Mode of Nutrition.</title>
        <authorList>
            <person name="Burns J.A."/>
            <person name="Paasch A."/>
            <person name="Narechania A."/>
            <person name="Kim E."/>
        </authorList>
    </citation>
    <scope>NUCLEOTIDE SEQUENCE [LARGE SCALE GENOMIC DNA]</scope>
    <source>
        <strain evidence="3 4">PLY_AMNH</strain>
    </source>
</reference>
<accession>A0AAE0ES84</accession>
<feature type="transmembrane region" description="Helical" evidence="2">
    <location>
        <begin position="101"/>
        <end position="122"/>
    </location>
</feature>
<keyword evidence="2" id="KW-0812">Transmembrane</keyword>
<dbReference type="AlphaFoldDB" id="A0AAE0ES84"/>
<evidence type="ECO:0000256" key="2">
    <source>
        <dbReference type="SAM" id="Phobius"/>
    </source>
</evidence>
<gene>
    <name evidence="3" type="ORF">CYMTET_52941</name>
</gene>
<keyword evidence="4" id="KW-1185">Reference proteome</keyword>
<proteinExistence type="predicted"/>
<evidence type="ECO:0000256" key="1">
    <source>
        <dbReference type="SAM" id="MobiDB-lite"/>
    </source>
</evidence>